<evidence type="ECO:0000313" key="3">
    <source>
        <dbReference type="Proteomes" id="UP000244962"/>
    </source>
</evidence>
<evidence type="ECO:0000256" key="1">
    <source>
        <dbReference type="SAM" id="MobiDB-lite"/>
    </source>
</evidence>
<keyword evidence="3" id="KW-1185">Reference proteome</keyword>
<feature type="region of interest" description="Disordered" evidence="1">
    <location>
        <begin position="168"/>
        <end position="187"/>
    </location>
</feature>
<protein>
    <submittedName>
        <fullName evidence="2">Uncharacterized protein</fullName>
    </submittedName>
</protein>
<proteinExistence type="predicted"/>
<feature type="compositionally biased region" description="Low complexity" evidence="1">
    <location>
        <begin position="97"/>
        <end position="114"/>
    </location>
</feature>
<feature type="region of interest" description="Disordered" evidence="1">
    <location>
        <begin position="79"/>
        <end position="117"/>
    </location>
</feature>
<name>A0A2U1TEI9_9MICO</name>
<accession>A0A2U1TEI9</accession>
<comment type="caution">
    <text evidence="2">The sequence shown here is derived from an EMBL/GenBank/DDBJ whole genome shotgun (WGS) entry which is preliminary data.</text>
</comment>
<dbReference type="Proteomes" id="UP000244962">
    <property type="component" value="Unassembled WGS sequence"/>
</dbReference>
<reference evidence="3" key="1">
    <citation type="submission" date="2018-04" db="EMBL/GenBank/DDBJ databases">
        <authorList>
            <person name="Liu S."/>
            <person name="Wang Z."/>
            <person name="Li J."/>
        </authorList>
    </citation>
    <scope>NUCLEOTIDE SEQUENCE [LARGE SCALE GENOMIC DNA]</scope>
    <source>
        <strain evidence="3">622</strain>
    </source>
</reference>
<dbReference type="EMBL" id="QEFB01000005">
    <property type="protein sequence ID" value="PWC07294.1"/>
    <property type="molecule type" value="Genomic_DNA"/>
</dbReference>
<dbReference type="AlphaFoldDB" id="A0A2U1TEI9"/>
<organism evidence="2 3">
    <name type="scientific">Mycetocola zhujimingii</name>
    <dbReference type="NCBI Taxonomy" id="2079792"/>
    <lineage>
        <taxon>Bacteria</taxon>
        <taxon>Bacillati</taxon>
        <taxon>Actinomycetota</taxon>
        <taxon>Actinomycetes</taxon>
        <taxon>Micrococcales</taxon>
        <taxon>Microbacteriaceae</taxon>
        <taxon>Mycetocola</taxon>
    </lineage>
</organism>
<sequence length="187" mass="19321">MCPAIGYISEVRVVLVGDAGFVDEVRLCDEVGVCSAVEAEVLIGEDEPLTLMGPDQLSEQPTPVEIQPEEEMLDSVPFEVNSGNVVPGPTLEPAPGSPGATPSGAPGATPSGAPVEIPPYLARSESENVWVITMMAGRPDEVTVTAYRLDGSVAGESSSVALEWKRVGGSEQCGGPTETDPVTVVVS</sequence>
<gene>
    <name evidence="2" type="ORF">DF223_06610</name>
</gene>
<evidence type="ECO:0000313" key="2">
    <source>
        <dbReference type="EMBL" id="PWC07294.1"/>
    </source>
</evidence>